<reference evidence="1 2" key="1">
    <citation type="submission" date="2014-10" db="EMBL/GenBank/DDBJ databases">
        <title>Draft genome of the hookworm Ancylostoma caninum.</title>
        <authorList>
            <person name="Mitreva M."/>
        </authorList>
    </citation>
    <scope>NUCLEOTIDE SEQUENCE [LARGE SCALE GENOMIC DNA]</scope>
    <source>
        <strain evidence="1 2">Baltimore</strain>
    </source>
</reference>
<gene>
    <name evidence="1" type="ORF">ANCCAN_28001</name>
</gene>
<evidence type="ECO:0000313" key="1">
    <source>
        <dbReference type="EMBL" id="RCN26273.1"/>
    </source>
</evidence>
<organism evidence="1 2">
    <name type="scientific">Ancylostoma caninum</name>
    <name type="common">Dog hookworm</name>
    <dbReference type="NCBI Taxonomy" id="29170"/>
    <lineage>
        <taxon>Eukaryota</taxon>
        <taxon>Metazoa</taxon>
        <taxon>Ecdysozoa</taxon>
        <taxon>Nematoda</taxon>
        <taxon>Chromadorea</taxon>
        <taxon>Rhabditida</taxon>
        <taxon>Rhabditina</taxon>
        <taxon>Rhabditomorpha</taxon>
        <taxon>Strongyloidea</taxon>
        <taxon>Ancylostomatidae</taxon>
        <taxon>Ancylostomatinae</taxon>
        <taxon>Ancylostoma</taxon>
    </lineage>
</organism>
<name>A0A368F2F1_ANCCA</name>
<keyword evidence="2" id="KW-1185">Reference proteome</keyword>
<dbReference type="EMBL" id="JOJR01008561">
    <property type="protein sequence ID" value="RCN26273.1"/>
    <property type="molecule type" value="Genomic_DNA"/>
</dbReference>
<evidence type="ECO:0000313" key="2">
    <source>
        <dbReference type="Proteomes" id="UP000252519"/>
    </source>
</evidence>
<dbReference type="AlphaFoldDB" id="A0A368F2F1"/>
<dbReference type="STRING" id="29170.A0A368F2F1"/>
<accession>A0A368F2F1</accession>
<dbReference type="Proteomes" id="UP000252519">
    <property type="component" value="Unassembled WGS sequence"/>
</dbReference>
<protein>
    <submittedName>
        <fullName evidence="1">Uncharacterized protein</fullName>
    </submittedName>
</protein>
<proteinExistence type="predicted"/>
<sequence>MVHRVGEINHSLQTASLTQQQRQQLLLEYSSQSAKCSSLQTMAQNHRLQRTQLQNQLDALNAGSGSAAAVASMSLSASPMVLRTHDASMHLDDEQRLREEIEKVRVAF</sequence>
<comment type="caution">
    <text evidence="1">The sequence shown here is derived from an EMBL/GenBank/DDBJ whole genome shotgun (WGS) entry which is preliminary data.</text>
</comment>